<dbReference type="CDD" id="cd03450">
    <property type="entry name" value="NodN"/>
    <property type="match status" value="1"/>
</dbReference>
<protein>
    <submittedName>
        <fullName evidence="4">MaoC family dehydratase</fullName>
    </submittedName>
</protein>
<feature type="region of interest" description="Disordered" evidence="2">
    <location>
        <begin position="37"/>
        <end position="92"/>
    </location>
</feature>
<organism evidence="4 5">
    <name type="scientific">Streptomyces boncukensis</name>
    <dbReference type="NCBI Taxonomy" id="2711219"/>
    <lineage>
        <taxon>Bacteria</taxon>
        <taxon>Bacillati</taxon>
        <taxon>Actinomycetota</taxon>
        <taxon>Actinomycetes</taxon>
        <taxon>Kitasatosporales</taxon>
        <taxon>Streptomycetaceae</taxon>
        <taxon>Streptomyces</taxon>
    </lineage>
</organism>
<proteinExistence type="inferred from homology"/>
<evidence type="ECO:0000313" key="4">
    <source>
        <dbReference type="EMBL" id="NGO68345.1"/>
    </source>
</evidence>
<evidence type="ECO:0000256" key="2">
    <source>
        <dbReference type="SAM" id="MobiDB-lite"/>
    </source>
</evidence>
<sequence>MDISALTAIDVHTHAEVSVRGHALAGRRTARRLQRVLQGRGRPQAHPGRDRGLLPRAEHGRRGLHRGRRVRDRHSAGAQRRGRRGRGCSPGCADPLGSSTWIGITQSRVDTFADATGDHQWIHTDPERAASGPFGAPVAHGYLTLSLFIPLFSELLIVRGVTTKVNYGLDRVRFPAPVQGGDRVRLTARLASADAVPEGGVQIAVDGTVEIDGGAKPAAVLRSLSRFYA</sequence>
<feature type="compositionally biased region" description="Basic and acidic residues" evidence="2">
    <location>
        <begin position="47"/>
        <end position="61"/>
    </location>
</feature>
<name>A0A6G4WT16_9ACTN</name>
<dbReference type="PANTHER" id="PTHR42993">
    <property type="entry name" value="MAOC-LIKE DEHYDRATASE DOMAIN-CONTAINING PROTEIN"/>
    <property type="match status" value="1"/>
</dbReference>
<keyword evidence="5" id="KW-1185">Reference proteome</keyword>
<dbReference type="AlphaFoldDB" id="A0A6G4WT16"/>
<gene>
    <name evidence="4" type="ORF">G5C65_08265</name>
</gene>
<dbReference type="InterPro" id="IPR029069">
    <property type="entry name" value="HotDog_dom_sf"/>
</dbReference>
<dbReference type="InterPro" id="IPR039375">
    <property type="entry name" value="NodN-like"/>
</dbReference>
<accession>A0A6G4WT16</accession>
<dbReference type="EMBL" id="JAAKZZ010000054">
    <property type="protein sequence ID" value="NGO68345.1"/>
    <property type="molecule type" value="Genomic_DNA"/>
</dbReference>
<dbReference type="Proteomes" id="UP000477722">
    <property type="component" value="Unassembled WGS sequence"/>
</dbReference>
<dbReference type="PANTHER" id="PTHR42993:SF1">
    <property type="entry name" value="MAOC-LIKE DEHYDRATASE DOMAIN-CONTAINING PROTEIN"/>
    <property type="match status" value="1"/>
</dbReference>
<dbReference type="Gene3D" id="3.10.129.10">
    <property type="entry name" value="Hotdog Thioesterase"/>
    <property type="match status" value="1"/>
</dbReference>
<evidence type="ECO:0000256" key="1">
    <source>
        <dbReference type="ARBA" id="ARBA00005254"/>
    </source>
</evidence>
<comment type="similarity">
    <text evidence="1">Belongs to the enoyl-CoA hydratase/isomerase family.</text>
</comment>
<feature type="compositionally biased region" description="Basic residues" evidence="2">
    <location>
        <begin position="62"/>
        <end position="72"/>
    </location>
</feature>
<reference evidence="4 5" key="1">
    <citation type="submission" date="2020-02" db="EMBL/GenBank/DDBJ databases">
        <title>Whole-genome analyses of novel actinobacteria.</title>
        <authorList>
            <person name="Sahin N."/>
            <person name="Tatar D."/>
        </authorList>
    </citation>
    <scope>NUCLEOTIDE SEQUENCE [LARGE SCALE GENOMIC DNA]</scope>
    <source>
        <strain evidence="4 5">SB3404</strain>
    </source>
</reference>
<dbReference type="SUPFAM" id="SSF54637">
    <property type="entry name" value="Thioesterase/thiol ester dehydrase-isomerase"/>
    <property type="match status" value="1"/>
</dbReference>
<evidence type="ECO:0000259" key="3">
    <source>
        <dbReference type="Pfam" id="PF01575"/>
    </source>
</evidence>
<comment type="caution">
    <text evidence="4">The sequence shown here is derived from an EMBL/GenBank/DDBJ whole genome shotgun (WGS) entry which is preliminary data.</text>
</comment>
<feature type="domain" description="MaoC-like" evidence="3">
    <location>
        <begin position="95"/>
        <end position="192"/>
    </location>
</feature>
<evidence type="ECO:0000313" key="5">
    <source>
        <dbReference type="Proteomes" id="UP000477722"/>
    </source>
</evidence>
<dbReference type="Pfam" id="PF01575">
    <property type="entry name" value="MaoC_dehydratas"/>
    <property type="match status" value="1"/>
</dbReference>
<dbReference type="InterPro" id="IPR002539">
    <property type="entry name" value="MaoC-like_dom"/>
</dbReference>